<evidence type="ECO:0000313" key="7">
    <source>
        <dbReference type="EMBL" id="TDT67432.1"/>
    </source>
</evidence>
<dbReference type="RefSeq" id="WP_166667403.1">
    <property type="nucleotide sequence ID" value="NZ_SOBG01000010.1"/>
</dbReference>
<dbReference type="InterPro" id="IPR058205">
    <property type="entry name" value="D-LDH-like"/>
</dbReference>
<dbReference type="PROSITE" id="PS00670">
    <property type="entry name" value="D_2_HYDROXYACID_DH_2"/>
    <property type="match status" value="1"/>
</dbReference>
<comment type="similarity">
    <text evidence="1 4">Belongs to the D-isomer specific 2-hydroxyacid dehydrogenase family.</text>
</comment>
<evidence type="ECO:0000313" key="8">
    <source>
        <dbReference type="Proteomes" id="UP000294678"/>
    </source>
</evidence>
<dbReference type="SUPFAM" id="SSF52283">
    <property type="entry name" value="Formate/glycerate dehydrogenase catalytic domain-like"/>
    <property type="match status" value="1"/>
</dbReference>
<dbReference type="Gene3D" id="3.40.50.720">
    <property type="entry name" value="NAD(P)-binding Rossmann-like Domain"/>
    <property type="match status" value="2"/>
</dbReference>
<dbReference type="EMBL" id="SOBG01000010">
    <property type="protein sequence ID" value="TDT67432.1"/>
    <property type="molecule type" value="Genomic_DNA"/>
</dbReference>
<feature type="domain" description="D-isomer specific 2-hydroxyacid dehydrogenase catalytic" evidence="5">
    <location>
        <begin position="3"/>
        <end position="327"/>
    </location>
</feature>
<dbReference type="InterPro" id="IPR006140">
    <property type="entry name" value="D-isomer_DH_NAD-bd"/>
</dbReference>
<dbReference type="PROSITE" id="PS00671">
    <property type="entry name" value="D_2_HYDROXYACID_DH_3"/>
    <property type="match status" value="1"/>
</dbReference>
<dbReference type="CDD" id="cd12183">
    <property type="entry name" value="LDH_like_2"/>
    <property type="match status" value="1"/>
</dbReference>
<comment type="caution">
    <text evidence="7">The sequence shown here is derived from an EMBL/GenBank/DDBJ whole genome shotgun (WGS) entry which is preliminary data.</text>
</comment>
<keyword evidence="8" id="KW-1185">Reference proteome</keyword>
<dbReference type="InterPro" id="IPR036291">
    <property type="entry name" value="NAD(P)-bd_dom_sf"/>
</dbReference>
<reference evidence="7 8" key="1">
    <citation type="submission" date="2019-03" db="EMBL/GenBank/DDBJ databases">
        <title>Genomic Encyclopedia of Type Strains, Phase IV (KMG-IV): sequencing the most valuable type-strain genomes for metagenomic binning, comparative biology and taxonomic classification.</title>
        <authorList>
            <person name="Goeker M."/>
        </authorList>
    </citation>
    <scope>NUCLEOTIDE SEQUENCE [LARGE SCALE GENOMIC DNA]</scope>
    <source>
        <strain evidence="7 8">DSM 100055</strain>
    </source>
</reference>
<organism evidence="7 8">
    <name type="scientific">Hypnocyclicus thermotrophus</name>
    <dbReference type="NCBI Taxonomy" id="1627895"/>
    <lineage>
        <taxon>Bacteria</taxon>
        <taxon>Fusobacteriati</taxon>
        <taxon>Fusobacteriota</taxon>
        <taxon>Fusobacteriia</taxon>
        <taxon>Fusobacteriales</taxon>
        <taxon>Fusobacteriaceae</taxon>
        <taxon>Hypnocyclicus</taxon>
    </lineage>
</organism>
<evidence type="ECO:0000256" key="1">
    <source>
        <dbReference type="ARBA" id="ARBA00005854"/>
    </source>
</evidence>
<dbReference type="Proteomes" id="UP000294678">
    <property type="component" value="Unassembled WGS sequence"/>
</dbReference>
<proteinExistence type="inferred from homology"/>
<dbReference type="Pfam" id="PF02826">
    <property type="entry name" value="2-Hacid_dh_C"/>
    <property type="match status" value="1"/>
</dbReference>
<dbReference type="SUPFAM" id="SSF51735">
    <property type="entry name" value="NAD(P)-binding Rossmann-fold domains"/>
    <property type="match status" value="1"/>
</dbReference>
<evidence type="ECO:0000259" key="6">
    <source>
        <dbReference type="Pfam" id="PF02826"/>
    </source>
</evidence>
<evidence type="ECO:0000256" key="2">
    <source>
        <dbReference type="ARBA" id="ARBA00023002"/>
    </source>
</evidence>
<evidence type="ECO:0000259" key="5">
    <source>
        <dbReference type="Pfam" id="PF00389"/>
    </source>
</evidence>
<keyword evidence="2 4" id="KW-0560">Oxidoreductase</keyword>
<dbReference type="PANTHER" id="PTHR43026:SF1">
    <property type="entry name" value="2-HYDROXYACID DEHYDROGENASE HOMOLOG 1-RELATED"/>
    <property type="match status" value="1"/>
</dbReference>
<dbReference type="InterPro" id="IPR006139">
    <property type="entry name" value="D-isomer_2_OHA_DH_cat_dom"/>
</dbReference>
<dbReference type="GO" id="GO:0008720">
    <property type="term" value="F:D-lactate dehydrogenase (NAD+) activity"/>
    <property type="evidence" value="ECO:0007669"/>
    <property type="project" value="TreeGrafter"/>
</dbReference>
<feature type="domain" description="D-isomer specific 2-hydroxyacid dehydrogenase NAD-binding" evidence="6">
    <location>
        <begin position="108"/>
        <end position="296"/>
    </location>
</feature>
<dbReference type="AlphaFoldDB" id="A0AA46DX64"/>
<evidence type="ECO:0000256" key="4">
    <source>
        <dbReference type="RuleBase" id="RU003719"/>
    </source>
</evidence>
<name>A0AA46DX64_9FUSO</name>
<dbReference type="InterPro" id="IPR029753">
    <property type="entry name" value="D-isomer_DH_CS"/>
</dbReference>
<sequence length="329" mass="37281">MKIAFFDTKKYDKKYFDKYNSTHIIKYFEMKLNIDSVTLAKGYDAVCVFVNDEITKEVLEKLKEFNINIVALRCAGFNNVNLKIAKALDIKIVRVPAYSPYAVAEHTIALILTLNRKIHKSYLRTREANFTLSGLTGFDLNGKTAGIIGTGKIALIVIKILKGFGMKVLAYDPYPNQEKSKELDFEYTTLNNLYKNSNIISLHCPLTKDTKYIINKNSIDKMKDGVMIVNTGRGALINTQDLINGLKSQKIGYAALDVYEEEGDYFFEDYSDTIISDDILARLLSFNNVLVTSHQAFLTEEALSNIAETTLKNFFEFENDLSLTNEVIL</sequence>
<dbReference type="FunFam" id="3.40.50.720:FF:000292">
    <property type="entry name" value="Putative D-lactate dehydrogenase"/>
    <property type="match status" value="1"/>
</dbReference>
<evidence type="ECO:0000256" key="3">
    <source>
        <dbReference type="ARBA" id="ARBA00023027"/>
    </source>
</evidence>
<keyword evidence="3" id="KW-0520">NAD</keyword>
<dbReference type="PANTHER" id="PTHR43026">
    <property type="entry name" value="2-HYDROXYACID DEHYDROGENASE HOMOLOG 1-RELATED"/>
    <property type="match status" value="1"/>
</dbReference>
<gene>
    <name evidence="7" type="ORF">EV215_1989</name>
</gene>
<accession>A0AA46DX64</accession>
<dbReference type="Pfam" id="PF00389">
    <property type="entry name" value="2-Hacid_dh"/>
    <property type="match status" value="1"/>
</dbReference>
<protein>
    <submittedName>
        <fullName evidence="7">D-lactate dehydrogenase</fullName>
    </submittedName>
</protein>
<dbReference type="GO" id="GO:0051287">
    <property type="term" value="F:NAD binding"/>
    <property type="evidence" value="ECO:0007669"/>
    <property type="project" value="InterPro"/>
</dbReference>